<evidence type="ECO:0000256" key="5">
    <source>
        <dbReference type="SAM" id="MobiDB-lite"/>
    </source>
</evidence>
<evidence type="ECO:0000313" key="6">
    <source>
        <dbReference type="EMBL" id="KIO06888.1"/>
    </source>
</evidence>
<keyword evidence="4" id="KW-0805">Transcription regulation</keyword>
<comment type="subunit">
    <text evidence="4">Component of the Mediator complex.</text>
</comment>
<evidence type="ECO:0000313" key="7">
    <source>
        <dbReference type="Proteomes" id="UP000054217"/>
    </source>
</evidence>
<comment type="function">
    <text evidence="4">Component of the Mediator complex, a coactivator involved in the regulated transcription of nearly all RNA polymerase II-dependent genes. Mediator functions as a bridge to convey information from gene-specific regulatory proteins to the basal RNA polymerase II transcription machinery. Mediator is recruited to promoters by direct interactions with regulatory proteins and serves as a scaffold for the assembly of a functional pre-initiation complex with RNA polymerase II and the general transcription factors.</text>
</comment>
<dbReference type="Proteomes" id="UP000054217">
    <property type="component" value="Unassembled WGS sequence"/>
</dbReference>
<name>A0A0C3JCV4_PISTI</name>
<feature type="compositionally biased region" description="Polar residues" evidence="5">
    <location>
        <begin position="124"/>
        <end position="137"/>
    </location>
</feature>
<keyword evidence="4" id="KW-0010">Activator</keyword>
<keyword evidence="4" id="KW-0804">Transcription</keyword>
<comment type="similarity">
    <text evidence="2 4">Belongs to the Mediator complex subunit 11 family.</text>
</comment>
<feature type="region of interest" description="Disordered" evidence="5">
    <location>
        <begin position="123"/>
        <end position="150"/>
    </location>
</feature>
<feature type="region of interest" description="Disordered" evidence="5">
    <location>
        <begin position="171"/>
        <end position="204"/>
    </location>
</feature>
<protein>
    <recommendedName>
        <fullName evidence="4">Mediator of RNA polymerase II transcription subunit 11</fullName>
    </recommendedName>
    <alternativeName>
        <fullName evidence="4">Mediator complex subunit 11</fullName>
    </alternativeName>
</protein>
<dbReference type="EMBL" id="KN831961">
    <property type="protein sequence ID" value="KIO06888.1"/>
    <property type="molecule type" value="Genomic_DNA"/>
</dbReference>
<organism evidence="6 7">
    <name type="scientific">Pisolithus tinctorius Marx 270</name>
    <dbReference type="NCBI Taxonomy" id="870435"/>
    <lineage>
        <taxon>Eukaryota</taxon>
        <taxon>Fungi</taxon>
        <taxon>Dikarya</taxon>
        <taxon>Basidiomycota</taxon>
        <taxon>Agaricomycotina</taxon>
        <taxon>Agaricomycetes</taxon>
        <taxon>Agaricomycetidae</taxon>
        <taxon>Boletales</taxon>
        <taxon>Sclerodermatineae</taxon>
        <taxon>Pisolithaceae</taxon>
        <taxon>Pisolithus</taxon>
    </lineage>
</organism>
<dbReference type="GO" id="GO:0003712">
    <property type="term" value="F:transcription coregulator activity"/>
    <property type="evidence" value="ECO:0007669"/>
    <property type="project" value="InterPro"/>
</dbReference>
<reference evidence="7" key="2">
    <citation type="submission" date="2015-01" db="EMBL/GenBank/DDBJ databases">
        <title>Evolutionary Origins and Diversification of the Mycorrhizal Mutualists.</title>
        <authorList>
            <consortium name="DOE Joint Genome Institute"/>
            <consortium name="Mycorrhizal Genomics Consortium"/>
            <person name="Kohler A."/>
            <person name="Kuo A."/>
            <person name="Nagy L.G."/>
            <person name="Floudas D."/>
            <person name="Copeland A."/>
            <person name="Barry K.W."/>
            <person name="Cichocki N."/>
            <person name="Veneault-Fourrey C."/>
            <person name="LaButti K."/>
            <person name="Lindquist E.A."/>
            <person name="Lipzen A."/>
            <person name="Lundell T."/>
            <person name="Morin E."/>
            <person name="Murat C."/>
            <person name="Riley R."/>
            <person name="Ohm R."/>
            <person name="Sun H."/>
            <person name="Tunlid A."/>
            <person name="Henrissat B."/>
            <person name="Grigoriev I.V."/>
            <person name="Hibbett D.S."/>
            <person name="Martin F."/>
        </authorList>
    </citation>
    <scope>NUCLEOTIDE SEQUENCE [LARGE SCALE GENOMIC DNA]</scope>
    <source>
        <strain evidence="7">Marx 270</strain>
    </source>
</reference>
<evidence type="ECO:0000256" key="3">
    <source>
        <dbReference type="ARBA" id="ARBA00023242"/>
    </source>
</evidence>
<dbReference type="InParanoid" id="A0A0C3JCV4"/>
<evidence type="ECO:0000256" key="1">
    <source>
        <dbReference type="ARBA" id="ARBA00004123"/>
    </source>
</evidence>
<dbReference type="OrthoDB" id="3358442at2759"/>
<comment type="subcellular location">
    <subcellularLocation>
        <location evidence="1 4">Nucleus</location>
    </subcellularLocation>
</comment>
<accession>A0A0C3JCV4</accession>
<dbReference type="GO" id="GO:0006357">
    <property type="term" value="P:regulation of transcription by RNA polymerase II"/>
    <property type="evidence" value="ECO:0007669"/>
    <property type="project" value="InterPro"/>
</dbReference>
<dbReference type="InterPro" id="IPR019404">
    <property type="entry name" value="Mediator_Med11"/>
</dbReference>
<dbReference type="GO" id="GO:0016592">
    <property type="term" value="C:mediator complex"/>
    <property type="evidence" value="ECO:0007669"/>
    <property type="project" value="InterPro"/>
</dbReference>
<feature type="compositionally biased region" description="Polar residues" evidence="5">
    <location>
        <begin position="178"/>
        <end position="190"/>
    </location>
</feature>
<dbReference type="HOGENOM" id="CLU_119156_0_0_1"/>
<dbReference type="Pfam" id="PF10280">
    <property type="entry name" value="Med11"/>
    <property type="match status" value="1"/>
</dbReference>
<gene>
    <name evidence="4" type="primary">MED11</name>
    <name evidence="6" type="ORF">M404DRAFT_998312</name>
</gene>
<reference evidence="6 7" key="1">
    <citation type="submission" date="2014-04" db="EMBL/GenBank/DDBJ databases">
        <authorList>
            <consortium name="DOE Joint Genome Institute"/>
            <person name="Kuo A."/>
            <person name="Kohler A."/>
            <person name="Costa M.D."/>
            <person name="Nagy L.G."/>
            <person name="Floudas D."/>
            <person name="Copeland A."/>
            <person name="Barry K.W."/>
            <person name="Cichocki N."/>
            <person name="Veneault-Fourrey C."/>
            <person name="LaButti K."/>
            <person name="Lindquist E.A."/>
            <person name="Lipzen A."/>
            <person name="Lundell T."/>
            <person name="Morin E."/>
            <person name="Murat C."/>
            <person name="Sun H."/>
            <person name="Tunlid A."/>
            <person name="Henrissat B."/>
            <person name="Grigoriev I.V."/>
            <person name="Hibbett D.S."/>
            <person name="Martin F."/>
            <person name="Nordberg H.P."/>
            <person name="Cantor M.N."/>
            <person name="Hua S.X."/>
        </authorList>
    </citation>
    <scope>NUCLEOTIDE SEQUENCE [LARGE SCALE GENOMIC DNA]</scope>
    <source>
        <strain evidence="6 7">Marx 270</strain>
    </source>
</reference>
<evidence type="ECO:0000256" key="4">
    <source>
        <dbReference type="RuleBase" id="RU364147"/>
    </source>
</evidence>
<keyword evidence="7" id="KW-1185">Reference proteome</keyword>
<sequence>MAQEEQRTPEDAIDPIWTSSRTARQIYALGEVEKDITQLLSLAASSVSLLALPQTDEPGDELPQGEERSEEFVAKVSEYFQRLDAIQVAIRSSLAHIRQSRIAPSAINAPPPNFIPPSLGVSIPTPSAGTGTGSLNRGSEGATEVSRGLQEERVDRDAWVSILNALNKLKAAREQEQESGNAGQSSTATSRVRDQIRASMDTTG</sequence>
<proteinExistence type="inferred from homology"/>
<evidence type="ECO:0000256" key="2">
    <source>
        <dbReference type="ARBA" id="ARBA00008186"/>
    </source>
</evidence>
<dbReference type="AlphaFoldDB" id="A0A0C3JCV4"/>
<dbReference type="Gene3D" id="1.10.287.3490">
    <property type="match status" value="1"/>
</dbReference>
<keyword evidence="3 4" id="KW-0539">Nucleus</keyword>